<proteinExistence type="predicted"/>
<dbReference type="AlphaFoldDB" id="A0A4Q9MB57"/>
<evidence type="ECO:0000313" key="1">
    <source>
        <dbReference type="EMBL" id="TBU22901.1"/>
    </source>
</evidence>
<sequence>MAFHWHRCYSQSCSCTTFVESVIPSADPNASSRIPAAHLGGFGTPGASFSYSYSNGFLRDASPSQHTNTQASRRTYAALGYDVPRVSPFPDMSGVPPAGNAQFTIHDAYSMASTLQTGQVVTDHPPYDHQMTVPRPHRPCPSRSALASLIAREFQRFLDREKNEGRVLRYLGKEVTLQNLALLEVKHVSRASVQPVICLVGL</sequence>
<accession>A0A4Q9MB57</accession>
<organism evidence="1">
    <name type="scientific">Dichomitus squalens</name>
    <dbReference type="NCBI Taxonomy" id="114155"/>
    <lineage>
        <taxon>Eukaryota</taxon>
        <taxon>Fungi</taxon>
        <taxon>Dikarya</taxon>
        <taxon>Basidiomycota</taxon>
        <taxon>Agaricomycotina</taxon>
        <taxon>Agaricomycetes</taxon>
        <taxon>Polyporales</taxon>
        <taxon>Polyporaceae</taxon>
        <taxon>Dichomitus</taxon>
    </lineage>
</organism>
<dbReference type="EMBL" id="ML143522">
    <property type="protein sequence ID" value="TBU22901.1"/>
    <property type="molecule type" value="Genomic_DNA"/>
</dbReference>
<dbReference type="OrthoDB" id="2755483at2759"/>
<dbReference type="Proteomes" id="UP000292957">
    <property type="component" value="Unassembled WGS sequence"/>
</dbReference>
<gene>
    <name evidence="1" type="ORF">BD311DRAFT_675038</name>
</gene>
<protein>
    <submittedName>
        <fullName evidence="1">Uncharacterized protein</fullName>
    </submittedName>
</protein>
<name>A0A4Q9MB57_9APHY</name>
<reference evidence="1" key="1">
    <citation type="submission" date="2019-01" db="EMBL/GenBank/DDBJ databases">
        <title>Draft genome sequences of three monokaryotic isolates of the white-rot basidiomycete fungus Dichomitus squalens.</title>
        <authorList>
            <consortium name="DOE Joint Genome Institute"/>
            <person name="Lopez S.C."/>
            <person name="Andreopoulos B."/>
            <person name="Pangilinan J."/>
            <person name="Lipzen A."/>
            <person name="Riley R."/>
            <person name="Ahrendt S."/>
            <person name="Ng V."/>
            <person name="Barry K."/>
            <person name="Daum C."/>
            <person name="Grigoriev I.V."/>
            <person name="Hilden K.S."/>
            <person name="Makela M.R."/>
            <person name="de Vries R.P."/>
        </authorList>
    </citation>
    <scope>NUCLEOTIDE SEQUENCE [LARGE SCALE GENOMIC DNA]</scope>
    <source>
        <strain evidence="1">OM18370.1</strain>
    </source>
</reference>